<dbReference type="Gramene" id="KVH88492">
    <property type="protein sequence ID" value="KVH88492"/>
    <property type="gene ID" value="Ccrd_026692"/>
</dbReference>
<organism evidence="1 2">
    <name type="scientific">Cynara cardunculus var. scolymus</name>
    <name type="common">Globe artichoke</name>
    <name type="synonym">Cynara scolymus</name>
    <dbReference type="NCBI Taxonomy" id="59895"/>
    <lineage>
        <taxon>Eukaryota</taxon>
        <taxon>Viridiplantae</taxon>
        <taxon>Streptophyta</taxon>
        <taxon>Embryophyta</taxon>
        <taxon>Tracheophyta</taxon>
        <taxon>Spermatophyta</taxon>
        <taxon>Magnoliopsida</taxon>
        <taxon>eudicotyledons</taxon>
        <taxon>Gunneridae</taxon>
        <taxon>Pentapetalae</taxon>
        <taxon>asterids</taxon>
        <taxon>campanulids</taxon>
        <taxon>Asterales</taxon>
        <taxon>Asteraceae</taxon>
        <taxon>Carduoideae</taxon>
        <taxon>Cardueae</taxon>
        <taxon>Carduinae</taxon>
        <taxon>Cynara</taxon>
    </lineage>
</organism>
<sequence length="668" mass="76503">MCGSKTIEGLALDMQTLRKEDIFKSFDLKTDALQNMDKLKLLQLKFVELTGSYEKFSEDLRWLCWFGFHSRTIPSGLFMGNLVALDMSYSKLEVFEPPMVLVSLKILNLKDSYNLSQIRNISRIPNLETFMLCHCQSLVHVCETIGNLTRLALLNMTGCENLCKRDKKNVPSMLTPSTSNSGEVTKWCPFSFPRSLQRLFLKDCNLDCNNSLSFSVQPVLQYLNLGNSLFESLPCYDHLKDLRVLDLSLCSKLKELLYLPCTLAELYIYYCKSLEKITFQSHQFTLQEFGYEGCSNLSEVEDFMKLVPIAKLHETDLGHMVWLKDYKDHEMCLVGDDELTIGRSRHAQDWAWFAKISTTNGVELMYNPKVFGKNEFGEVAIWLSYWPIGNKLDVGDGVNVSIVVINGLEICNFGVSLVYADDEAANKTLPNKMGWGEILGGDFSGFRLSTGAYYLCRRDFFELLDSDRPPPGWFWDLVGDIIDYTEIQGWRKTGRRKDLNPLSTELRTVRCTIHDPELMAEGTRTRVLEDSVKTVQEAQIKREIYNPETMGMSKASGSYIPETMGKSKAFAADKQANANRGWKKEKSESYNLENMDMRKASGSFQQGDVELPELDMWAMDMYAEDYYNLAYVGMGNDFDPGLVMKRTAKQRWKKLRSVIRFIMLLQAR</sequence>
<proteinExistence type="predicted"/>
<protein>
    <recommendedName>
        <fullName evidence="3">Leucine-rich repeat-containing protein</fullName>
    </recommendedName>
</protein>
<dbReference type="EMBL" id="LEKV01005392">
    <property type="protein sequence ID" value="KVH88492.1"/>
    <property type="molecule type" value="Genomic_DNA"/>
</dbReference>
<dbReference type="InterPro" id="IPR044974">
    <property type="entry name" value="Disease_R_plants"/>
</dbReference>
<gene>
    <name evidence="1" type="ORF">Ccrd_026692</name>
</gene>
<dbReference type="Gene3D" id="3.80.10.10">
    <property type="entry name" value="Ribonuclease Inhibitor"/>
    <property type="match status" value="2"/>
</dbReference>
<accession>A0A118JS20</accession>
<dbReference type="InterPro" id="IPR032675">
    <property type="entry name" value="LRR_dom_sf"/>
</dbReference>
<dbReference type="PANTHER" id="PTHR11017:SF307">
    <property type="entry name" value="TIR DOMAIN, P-LOOP CONTAINING NUCLEOSIDE TRIPHOSPHATE HYDROLASE"/>
    <property type="match status" value="1"/>
</dbReference>
<evidence type="ECO:0008006" key="3">
    <source>
        <dbReference type="Google" id="ProtNLM"/>
    </source>
</evidence>
<dbReference type="Proteomes" id="UP000243975">
    <property type="component" value="Unassembled WGS sequence"/>
</dbReference>
<dbReference type="SUPFAM" id="SSF52058">
    <property type="entry name" value="L domain-like"/>
    <property type="match status" value="1"/>
</dbReference>
<dbReference type="GO" id="GO:0006952">
    <property type="term" value="P:defense response"/>
    <property type="evidence" value="ECO:0007669"/>
    <property type="project" value="InterPro"/>
</dbReference>
<dbReference type="AlphaFoldDB" id="A0A118JS20"/>
<comment type="caution">
    <text evidence="1">The sequence shown here is derived from an EMBL/GenBank/DDBJ whole genome shotgun (WGS) entry which is preliminary data.</text>
</comment>
<name>A0A118JS20_CYNCS</name>
<dbReference type="PANTHER" id="PTHR11017">
    <property type="entry name" value="LEUCINE-RICH REPEAT-CONTAINING PROTEIN"/>
    <property type="match status" value="1"/>
</dbReference>
<reference evidence="1 2" key="1">
    <citation type="journal article" date="2016" name="Sci. Rep.">
        <title>The genome sequence of the outbreeding globe artichoke constructed de novo incorporating a phase-aware low-pass sequencing strategy of F1 progeny.</title>
        <authorList>
            <person name="Scaglione D."/>
            <person name="Reyes-Chin-Wo S."/>
            <person name="Acquadro A."/>
            <person name="Froenicke L."/>
            <person name="Portis E."/>
            <person name="Beitel C."/>
            <person name="Tirone M."/>
            <person name="Mauro R."/>
            <person name="Lo Monaco A."/>
            <person name="Mauromicale G."/>
            <person name="Faccioli P."/>
            <person name="Cattivelli L."/>
            <person name="Rieseberg L."/>
            <person name="Michelmore R."/>
            <person name="Lanteri S."/>
        </authorList>
    </citation>
    <scope>NUCLEOTIDE SEQUENCE [LARGE SCALE GENOMIC DNA]</scope>
    <source>
        <strain evidence="1">2C</strain>
    </source>
</reference>
<evidence type="ECO:0000313" key="1">
    <source>
        <dbReference type="EMBL" id="KVH88492.1"/>
    </source>
</evidence>
<evidence type="ECO:0000313" key="2">
    <source>
        <dbReference type="Proteomes" id="UP000243975"/>
    </source>
</evidence>
<keyword evidence="2" id="KW-1185">Reference proteome</keyword>